<dbReference type="Proteomes" id="UP001174694">
    <property type="component" value="Unassembled WGS sequence"/>
</dbReference>
<feature type="region of interest" description="Disordered" evidence="1">
    <location>
        <begin position="125"/>
        <end position="171"/>
    </location>
</feature>
<feature type="compositionally biased region" description="Acidic residues" evidence="1">
    <location>
        <begin position="255"/>
        <end position="269"/>
    </location>
</feature>
<organism evidence="3 4">
    <name type="scientific">Pleurostoma richardsiae</name>
    <dbReference type="NCBI Taxonomy" id="41990"/>
    <lineage>
        <taxon>Eukaryota</taxon>
        <taxon>Fungi</taxon>
        <taxon>Dikarya</taxon>
        <taxon>Ascomycota</taxon>
        <taxon>Pezizomycotina</taxon>
        <taxon>Sordariomycetes</taxon>
        <taxon>Sordariomycetidae</taxon>
        <taxon>Calosphaeriales</taxon>
        <taxon>Pleurostomataceae</taxon>
        <taxon>Pleurostoma</taxon>
    </lineage>
</organism>
<protein>
    <recommendedName>
        <fullName evidence="5">Inositolphosphorylceramide synthase subunit Kei1-domain-containing protein</fullName>
    </recommendedName>
</protein>
<evidence type="ECO:0008006" key="5">
    <source>
        <dbReference type="Google" id="ProtNLM"/>
    </source>
</evidence>
<keyword evidence="2" id="KW-1133">Transmembrane helix</keyword>
<name>A0AA38VRR2_9PEZI</name>
<feature type="transmembrane region" description="Helical" evidence="2">
    <location>
        <begin position="88"/>
        <end position="115"/>
    </location>
</feature>
<dbReference type="GO" id="GO:0070917">
    <property type="term" value="F:inositol phosphoceramide synthase regulator activity"/>
    <property type="evidence" value="ECO:0007669"/>
    <property type="project" value="InterPro"/>
</dbReference>
<dbReference type="PANTHER" id="PTHR28077:SF1">
    <property type="entry name" value="INOSITOL PHOSPHORYLCERAMIDE SYNTHASE REGULATORY SUBUNIT KEI1"/>
    <property type="match status" value="1"/>
</dbReference>
<evidence type="ECO:0000256" key="1">
    <source>
        <dbReference type="SAM" id="MobiDB-lite"/>
    </source>
</evidence>
<feature type="transmembrane region" description="Helical" evidence="2">
    <location>
        <begin position="181"/>
        <end position="202"/>
    </location>
</feature>
<keyword evidence="2" id="KW-0812">Transmembrane</keyword>
<dbReference type="AlphaFoldDB" id="A0AA38VRR2"/>
<gene>
    <name evidence="3" type="ORF">NKR23_g4617</name>
</gene>
<accession>A0AA38VRR2</accession>
<dbReference type="Pfam" id="PF08552">
    <property type="entry name" value="Kei1"/>
    <property type="match status" value="1"/>
</dbReference>
<keyword evidence="4" id="KW-1185">Reference proteome</keyword>
<dbReference type="GO" id="GO:0006673">
    <property type="term" value="P:inositol phosphoceramide metabolic process"/>
    <property type="evidence" value="ECO:0007669"/>
    <property type="project" value="InterPro"/>
</dbReference>
<feature type="transmembrane region" description="Helical" evidence="2">
    <location>
        <begin position="56"/>
        <end position="76"/>
    </location>
</feature>
<dbReference type="GO" id="GO:0070916">
    <property type="term" value="C:inositol phosphoceramide synthase complex"/>
    <property type="evidence" value="ECO:0007669"/>
    <property type="project" value="TreeGrafter"/>
</dbReference>
<comment type="caution">
    <text evidence="3">The sequence shown here is derived from an EMBL/GenBank/DDBJ whole genome shotgun (WGS) entry which is preliminary data.</text>
</comment>
<dbReference type="InterPro" id="IPR013862">
    <property type="entry name" value="Kei1"/>
</dbReference>
<keyword evidence="2" id="KW-0472">Membrane</keyword>
<evidence type="ECO:0000313" key="4">
    <source>
        <dbReference type="Proteomes" id="UP001174694"/>
    </source>
</evidence>
<sequence>MAVSRSLGFWVPKPKTFLGLMSLPTGTEIISLAMLFNKLTGLYGLLAIVTGYAVNAVQLSMFIYSVLALIALAFLFPHIRRQSPFHALALAWLYIIDALVNTAYIANFAVVWYVATASPNGGAAYTPQGPEMTKNAGGGTAAARRAENGTGREGVSANGTAPSHGGGSRAAAQAQDTASSIVLIVFFSLVRVYLCLVVMSFARQVLMRHMESRATDVASKVDSPFAEGTPEGEGWKGKLGRVMVSIGNSYWVPSIEEEQAEEEGGDGDDEWTRDVSSKIRSRGRRYGTAPLRSDAEGSERD</sequence>
<dbReference type="GO" id="GO:0000139">
    <property type="term" value="C:Golgi membrane"/>
    <property type="evidence" value="ECO:0007669"/>
    <property type="project" value="TreeGrafter"/>
</dbReference>
<reference evidence="3" key="1">
    <citation type="submission" date="2022-07" db="EMBL/GenBank/DDBJ databases">
        <title>Fungi with potential for degradation of polypropylene.</title>
        <authorList>
            <person name="Gostincar C."/>
        </authorList>
    </citation>
    <scope>NUCLEOTIDE SEQUENCE</scope>
    <source>
        <strain evidence="3">EXF-13308</strain>
    </source>
</reference>
<proteinExistence type="predicted"/>
<dbReference type="EMBL" id="JANBVO010000011">
    <property type="protein sequence ID" value="KAJ9148922.1"/>
    <property type="molecule type" value="Genomic_DNA"/>
</dbReference>
<evidence type="ECO:0000256" key="2">
    <source>
        <dbReference type="SAM" id="Phobius"/>
    </source>
</evidence>
<feature type="region of interest" description="Disordered" evidence="1">
    <location>
        <begin position="255"/>
        <end position="301"/>
    </location>
</feature>
<dbReference type="PANTHER" id="PTHR28077">
    <property type="entry name" value="INOSITOL PHOSPHORYLCERAMIDE SYNTHASE REGULATORY SUBUNIT KEI1"/>
    <property type="match status" value="1"/>
</dbReference>
<evidence type="ECO:0000313" key="3">
    <source>
        <dbReference type="EMBL" id="KAJ9148922.1"/>
    </source>
</evidence>